<dbReference type="SUPFAM" id="SSF51735">
    <property type="entry name" value="NAD(P)-binding Rossmann-fold domains"/>
    <property type="match status" value="1"/>
</dbReference>
<evidence type="ECO:0000259" key="1">
    <source>
        <dbReference type="Pfam" id="PF13460"/>
    </source>
</evidence>
<evidence type="ECO:0000313" key="2">
    <source>
        <dbReference type="EMBL" id="WDE03249.1"/>
    </source>
</evidence>
<dbReference type="RefSeq" id="WP_044837467.1">
    <property type="nucleotide sequence ID" value="NZ_CP059733.1"/>
</dbReference>
<protein>
    <submittedName>
        <fullName evidence="2">NAD(P)H-binding protein</fullName>
    </submittedName>
</protein>
<dbReference type="InterPro" id="IPR016040">
    <property type="entry name" value="NAD(P)-bd_dom"/>
</dbReference>
<dbReference type="InterPro" id="IPR036291">
    <property type="entry name" value="NAD(P)-bd_dom_sf"/>
</dbReference>
<proteinExistence type="predicted"/>
<dbReference type="Gene3D" id="3.40.50.720">
    <property type="entry name" value="NAD(P)-binding Rossmann-like Domain"/>
    <property type="match status" value="1"/>
</dbReference>
<gene>
    <name evidence="2" type="ORF">SG34_017815</name>
</gene>
<dbReference type="AlphaFoldDB" id="A0AAE9YZG8"/>
<accession>A0AAE9YZG8</accession>
<dbReference type="KEGG" id="tvd:SG34_017815"/>
<dbReference type="Pfam" id="PF13460">
    <property type="entry name" value="NAD_binding_10"/>
    <property type="match status" value="1"/>
</dbReference>
<reference evidence="2 3" key="1">
    <citation type="journal article" date="2015" name="Genome Announc.">
        <title>Draft Genome Sequences of Marine Isolates of Thalassomonas viridans and Thalassomonas actiniarum.</title>
        <authorList>
            <person name="Olonade I."/>
            <person name="van Zyl L.J."/>
            <person name="Trindade M."/>
        </authorList>
    </citation>
    <scope>NUCLEOTIDE SEQUENCE [LARGE SCALE GENOMIC DNA]</scope>
    <source>
        <strain evidence="2 3">XOM25</strain>
    </source>
</reference>
<evidence type="ECO:0000313" key="3">
    <source>
        <dbReference type="Proteomes" id="UP000032352"/>
    </source>
</evidence>
<dbReference type="Proteomes" id="UP000032352">
    <property type="component" value="Chromosome"/>
</dbReference>
<organism evidence="2 3">
    <name type="scientific">Thalassomonas viridans</name>
    <dbReference type="NCBI Taxonomy" id="137584"/>
    <lineage>
        <taxon>Bacteria</taxon>
        <taxon>Pseudomonadati</taxon>
        <taxon>Pseudomonadota</taxon>
        <taxon>Gammaproteobacteria</taxon>
        <taxon>Alteromonadales</taxon>
        <taxon>Colwelliaceae</taxon>
        <taxon>Thalassomonas</taxon>
    </lineage>
</organism>
<dbReference type="PANTHER" id="PTHR14097:SF7">
    <property type="entry name" value="OXIDOREDUCTASE HTATIP2"/>
    <property type="match status" value="1"/>
</dbReference>
<reference evidence="2 3" key="2">
    <citation type="journal article" date="2022" name="Mar. Drugs">
        <title>Bioassay-Guided Fractionation Leads to the Detection of Cholic Acid Generated by the Rare Thalassomonas sp.</title>
        <authorList>
            <person name="Pheiffer F."/>
            <person name="Schneider Y.K."/>
            <person name="Hansen E.H."/>
            <person name="Andersen J.H."/>
            <person name="Isaksson J."/>
            <person name="Busche T."/>
            <person name="R C."/>
            <person name="Kalinowski J."/>
            <person name="Zyl L.V."/>
            <person name="Trindade M."/>
        </authorList>
    </citation>
    <scope>NUCLEOTIDE SEQUENCE [LARGE SCALE GENOMIC DNA]</scope>
    <source>
        <strain evidence="2 3">XOM25</strain>
    </source>
</reference>
<keyword evidence="3" id="KW-1185">Reference proteome</keyword>
<feature type="domain" description="NAD(P)-binding" evidence="1">
    <location>
        <begin position="8"/>
        <end position="154"/>
    </location>
</feature>
<name>A0AAE9YZG8_9GAMM</name>
<dbReference type="EMBL" id="CP059733">
    <property type="protein sequence ID" value="WDE03249.1"/>
    <property type="molecule type" value="Genomic_DNA"/>
</dbReference>
<sequence>MTTAMILGASGLTGQALLARLISDEDIRQIVLLVRKPLNITHAKIRQHQVDFDNINQYQTLFAVDLVFCCLGTTIKTAGSKLAFKAVDITLVSRCAQLSSKARVRKFIVISAVGADSGSVNFYSRCKGEMEDRLKALSSTSAIELVICRPSLLLGKRTHLRPAEALTGILMQYLTILFHGPLKKYHPISAEQLAGAMVNISRQNTGPIATLSSPELIALSGQ</sequence>
<dbReference type="PANTHER" id="PTHR14097">
    <property type="entry name" value="OXIDOREDUCTASE HTATIP2"/>
    <property type="match status" value="1"/>
</dbReference>